<evidence type="ECO:0000256" key="6">
    <source>
        <dbReference type="ARBA" id="ARBA00023136"/>
    </source>
</evidence>
<dbReference type="Gene3D" id="2.60.120.10">
    <property type="entry name" value="Jelly Rolls"/>
    <property type="match status" value="1"/>
</dbReference>
<keyword evidence="10" id="KW-0407">Ion channel</keyword>
<dbReference type="Pfam" id="PF25569">
    <property type="entry name" value="TPR_ZFYVE26"/>
    <property type="match status" value="1"/>
</dbReference>
<feature type="transmembrane region" description="Helical" evidence="8">
    <location>
        <begin position="2714"/>
        <end position="2734"/>
    </location>
</feature>
<evidence type="ECO:0000256" key="3">
    <source>
        <dbReference type="ARBA" id="ARBA00022692"/>
    </source>
</evidence>
<evidence type="ECO:0000259" key="9">
    <source>
        <dbReference type="PROSITE" id="PS50042"/>
    </source>
</evidence>
<feature type="region of interest" description="Disordered" evidence="7">
    <location>
        <begin position="2133"/>
        <end position="2157"/>
    </location>
</feature>
<gene>
    <name evidence="10" type="ORF">CJ030_MR8G021829</name>
</gene>
<keyword evidence="5" id="KW-0406">Ion transport</keyword>
<feature type="compositionally biased region" description="Basic and acidic residues" evidence="7">
    <location>
        <begin position="3103"/>
        <end position="3114"/>
    </location>
</feature>
<dbReference type="PANTHER" id="PTHR35478:SF1">
    <property type="entry name" value="ZINC FINGER FYVE DOMAIN-CONTAINING PROTEIN 26"/>
    <property type="match status" value="1"/>
</dbReference>
<dbReference type="SUPFAM" id="SSF51206">
    <property type="entry name" value="cAMP-binding domain-like"/>
    <property type="match status" value="1"/>
</dbReference>
<evidence type="ECO:0000256" key="1">
    <source>
        <dbReference type="ARBA" id="ARBA00004141"/>
    </source>
</evidence>
<evidence type="ECO:0000256" key="7">
    <source>
        <dbReference type="SAM" id="MobiDB-lite"/>
    </source>
</evidence>
<dbReference type="Proteomes" id="UP000516437">
    <property type="component" value="Chromosome 8"/>
</dbReference>
<dbReference type="InterPro" id="IPR014710">
    <property type="entry name" value="RmlC-like_jellyroll"/>
</dbReference>
<feature type="region of interest" description="Disordered" evidence="7">
    <location>
        <begin position="3093"/>
        <end position="3114"/>
    </location>
</feature>
<name>A0A6A1UVT7_9ROSI</name>
<keyword evidence="6 8" id="KW-0472">Membrane</keyword>
<feature type="region of interest" description="Disordered" evidence="7">
    <location>
        <begin position="1745"/>
        <end position="1765"/>
    </location>
</feature>
<keyword evidence="4 8" id="KW-1133">Transmembrane helix</keyword>
<feature type="transmembrane region" description="Helical" evidence="8">
    <location>
        <begin position="2549"/>
        <end position="2566"/>
    </location>
</feature>
<evidence type="ECO:0000256" key="8">
    <source>
        <dbReference type="SAM" id="Phobius"/>
    </source>
</evidence>
<evidence type="ECO:0000256" key="5">
    <source>
        <dbReference type="ARBA" id="ARBA00023065"/>
    </source>
</evidence>
<sequence>MDKETEILSRLAANHLHLAQFEPLRAILLALRSRSPDLAVTILQTIVAHSGRFDNILWSPSCPSPPLLTYLSTLELLQFDNASSAWGFDPETLRLRAEFLLLVQHLIDRVSESMRKNFDFESMEKDILTESEGVEEGADVLDKSDDLRDANGELDNCVRVLDRVLELGVKRLKPDFDGDNNRKSESPVSSGAVIEEGELVCLSRVISDYAGVFDALSWNIQRQVRGWDGDDSGLALMVRGNENETKEDFSGGEEEEEYLKALVSVQRTVQLTHLNYMKECMKEGNIERAVPWIRFLHTAYGVEEAEYRTVLEDLIKSILLGREGFGDSWQAMRERLLWIYEEALSSNCRHLVQMIQDIQDESLSEEIEMYRALDDKQFPPPLECFQKYLVELECNKDGYEKTPSWNTAVSSCLRDMYHYARVSRSHVLDCVMENALSAVRREQLQEASNLLTLFPQLLPLVASMGWDLLPGKTNARRNLMQLLWTRNSQVLRLEESSFYGNQSDKLDVAYFVACVNSGRSWNLKFSLLSGREQLAPGYEGAQSDPFVENFVLERLSVQSPLRVLFDVVPGIKFQEAIELMSLQPSASTADACKRKQDVELMHMRYALESAVLALGVMERSVPDERESHHQLALCHLKDLQNHLEAINNIARKISMVNVIISLLHMDDLSINTTHCVSPERDTESGYTFDLENNDLSPRDEGNRVVMFFTEMLLNILRCNLPSAVIELEQALSEGVRIGGRQALEWRVSAARRFIEEWEWRLSILQRLLPLSERQWRWKEALTVLRAAPSRLLNLCMQRAKYDIGEEAVHRFALSAEDKATLELVEWVDSAFRRASVEDVVSRAADGTSVVQDLDFASLRSQLGPLAAILLCIDIAATSARSAKMSQQLLNQAQVMLSEIYPGGSPKMGSTYWDQILEVGVISVSRRVLKRLLEFLEQDNPPALQALLSGEIVTSSSKETQRQGQRERALAMLHQMIEDAHRGKRQFLSGKLHNLARAVADEETEVNFLKGEGSHPDRKAHANFDKDGVLGLGLRAIKQIPLGPKAGQTGAQPVEYDLKDSGKRLFGPLSTKQTTYLSQFILHIAAIGDIVDGTDTTHDFNFFSLVFEWPKDLLTRLVFDRGSTDAAGKVAEIMGADFVHEVISACVPPVYPPRSGHGWACIPVIPTCPRSGSENKVLSPSSKEGKPNCYMRSSATPGVPLYPLQLDIVKHLVKMSPVRAVLACVFGSSILYSGRDSSISSSFDDGLLQAPDADRLFYELALDQSERFPTLNRWIQMQTNLHRVSEFAVAAKQTADDAKLKPEARSAIKRFRDHANDTESEIDDIVCSSNISAFLKDPNNLGLAAPDPWHDCSKSEVAELDTTVFLSFDWENEEPYMKAVERGLDDFSKYAASYCSRLKCKQERDFFFGFLFSCYTWLIDEGKLMDALALSDRFLSNGASDRLLKLLIEHGEEIHSIPGQPPVFGGHNIWSSSWQYCLRLKDKQLAARLALKYLQRWELDAALDVLTMCSCHLPQSDPLRNEVLQRKQALQRYSLILSAEDHYSSWQEVEAECKEDPEGLALRLAGKGAVSAALEVAESAGLSIDLRRELQGRQLVKLLTADPLNGGGPAEASRFLSSLRDSDDALPVAMGAMQLLPNLRSKQLLVHFFLKRREGNLSDVEVSRLNSWALGLRVLAALPLLWQQRCSSLHEHPQLILEVLLMTKQLQSAALILKEFPSLRDNNMVIAYAAKAISVSISFHPREHRISVSGTKSRPKTRAGVPARSSFSSSLSNLQKEARRAFSWAPRNAGDKVAPKDAYRKRKSSGLTSSERVAWEAMTGIQEDRVSSCPADGQERLPAVSISEEWMLTGDAIKDEAVRASHRYESAPDITLFRALLSLCSDESVSAKSSLDLCINQMKNVLSSQQLPENATMETIGRAYHATETLVQGLLYCKSLLRKLTGVSDVSSNPERSRDADDASSDAGSSSVGSQSTDELSEFVTQADVWLGRAELLQSLLGSGIAASLDDIADKESSAHLCDRLIVDERYSMAVYTCKKCKIDVFPVWNAWGHALIRMERYAQARVKFKQALQLYKGDPAPVIVDIINTIEGGPPVDVSAVRSMYEHLAKSAPTILDDSLSADSYLNVLYMPSTFPRSERSRRSQESANSNSSNSLDFEDGPRSNLDSIRYLECVNYLQEYARQHLVSFMFRHGYYNDACVLFFPPNAVPPPPQPSSMGVLATSSSSPQRPDSLATDYGTIDDLCELCIGYGAMSVLEEVISTRMSSANPQDLAANQYTAAALVRICIYCETHKHFNYLYRFQVIKKDHVASGLCCIQLFMNSATQEEAIKYLEHAKMHFDEGLSARHRGGDSTKLVTKGVRGKSASEKLTEEGLVKFSARVSIQVEVVKSFHDSDGPLWNFSLFGNPNDLETFRRRSKIAETLVEKNFDLAFQVIYEFKLPAVDIYAAVAASLAERKKGSQLTEFFRNIKGTIEDVDWDQVLGAAINVYANRHKERPDRLIDMLTSSHRRPSSEIKNLTSVSSSLLPAFGTVVDEGYLHLRKYVIAPYDRRYRWWQTFLVVLVIYSAWASPFELAFPKAATGSLMPLDLVVDAFFAVDILLTFFVAYLDKSTYLLVDDHKKIALRYVKKLWFLMDVASTVPFQFAYRIFDGKTRRGDIFGFLNMLRLWRLRRVSELFERLHYLQSAGCFYYWLASIHKTPKNTWIGMQFEDFEHRSIWLCYTYSMYWSIVTLTTVGYGDLHAVNTGEKIFNVLYMLFNIGLTAYLIGNMTNLIVHSTVRTFAMRDAINEILQYANKNRLPEGLKEQMLAHMQLKFKTAELKQEEVLENLPKAIRCSIAQHLFCRTAENAYLFKGVSEDLIVQLVSEMKAEYFPPKVDIILQNEIPTDFYILVSGALDMLTYKNGMEQLYVTSIKEEVKYFLCKGEFRRAFKVISVLHFMQRATKTRKRLTSGRLLIASSYLQQVTVDLLLVILSLENGLIISLYTSNNTLHGKLTTGSIIDCKPFPLWENFLSKLGPADMAGEIGVIFNAPQPFTVRTRRLSQVIRISHHDFKQMVQAHNEDGKTIISNFIQYLKGLKQEVLEEMPFLTELQDDLTSEHTASNEVTHNHESSNYHGV</sequence>
<keyword evidence="2" id="KW-0813">Transport</keyword>
<feature type="region of interest" description="Disordered" evidence="7">
    <location>
        <begin position="1944"/>
        <end position="1974"/>
    </location>
</feature>
<dbReference type="InterPro" id="IPR000595">
    <property type="entry name" value="cNMP-bd_dom"/>
</dbReference>
<organism evidence="10 11">
    <name type="scientific">Morella rubra</name>
    <name type="common">Chinese bayberry</name>
    <dbReference type="NCBI Taxonomy" id="262757"/>
    <lineage>
        <taxon>Eukaryota</taxon>
        <taxon>Viridiplantae</taxon>
        <taxon>Streptophyta</taxon>
        <taxon>Embryophyta</taxon>
        <taxon>Tracheophyta</taxon>
        <taxon>Spermatophyta</taxon>
        <taxon>Magnoliopsida</taxon>
        <taxon>eudicotyledons</taxon>
        <taxon>Gunneridae</taxon>
        <taxon>Pentapetalae</taxon>
        <taxon>rosids</taxon>
        <taxon>fabids</taxon>
        <taxon>Fagales</taxon>
        <taxon>Myricaceae</taxon>
        <taxon>Morella</taxon>
    </lineage>
</organism>
<dbReference type="Pfam" id="PF00520">
    <property type="entry name" value="Ion_trans"/>
    <property type="match status" value="1"/>
</dbReference>
<dbReference type="Gene3D" id="1.10.287.70">
    <property type="match status" value="1"/>
</dbReference>
<feature type="transmembrane region" description="Helical" evidence="8">
    <location>
        <begin position="2627"/>
        <end position="2646"/>
    </location>
</feature>
<comment type="subcellular location">
    <subcellularLocation>
        <location evidence="1">Membrane</location>
        <topology evidence="1">Multi-pass membrane protein</topology>
    </subcellularLocation>
</comment>
<evidence type="ECO:0000256" key="4">
    <source>
        <dbReference type="ARBA" id="ARBA00022989"/>
    </source>
</evidence>
<feature type="transmembrane region" description="Helical" evidence="8">
    <location>
        <begin position="2586"/>
        <end position="2606"/>
    </location>
</feature>
<dbReference type="OrthoDB" id="1936617at2759"/>
<accession>A0A6A1UVT7</accession>
<feature type="domain" description="Cyclic nucleotide-binding" evidence="9">
    <location>
        <begin position="3006"/>
        <end position="3070"/>
    </location>
</feature>
<dbReference type="SMART" id="SM00100">
    <property type="entry name" value="cNMP"/>
    <property type="match status" value="1"/>
</dbReference>
<dbReference type="GO" id="GO:0005216">
    <property type="term" value="F:monoatomic ion channel activity"/>
    <property type="evidence" value="ECO:0007669"/>
    <property type="project" value="InterPro"/>
</dbReference>
<evidence type="ECO:0000313" key="11">
    <source>
        <dbReference type="Proteomes" id="UP000516437"/>
    </source>
</evidence>
<reference evidence="10 11" key="1">
    <citation type="journal article" date="2019" name="Plant Biotechnol. J.">
        <title>The red bayberry genome and genetic basis of sex determination.</title>
        <authorList>
            <person name="Jia H.M."/>
            <person name="Jia H.J."/>
            <person name="Cai Q.L."/>
            <person name="Wang Y."/>
            <person name="Zhao H.B."/>
            <person name="Yang W.F."/>
            <person name="Wang G.Y."/>
            <person name="Li Y.H."/>
            <person name="Zhan D.L."/>
            <person name="Shen Y.T."/>
            <person name="Niu Q.F."/>
            <person name="Chang L."/>
            <person name="Qiu J."/>
            <person name="Zhao L."/>
            <person name="Xie H.B."/>
            <person name="Fu W.Y."/>
            <person name="Jin J."/>
            <person name="Li X.W."/>
            <person name="Jiao Y."/>
            <person name="Zhou C.C."/>
            <person name="Tu T."/>
            <person name="Chai C.Y."/>
            <person name="Gao J.L."/>
            <person name="Fan L.J."/>
            <person name="van de Weg E."/>
            <person name="Wang J.Y."/>
            <person name="Gao Z.S."/>
        </authorList>
    </citation>
    <scope>NUCLEOTIDE SEQUENCE [LARGE SCALE GENOMIC DNA]</scope>
    <source>
        <tissue evidence="10">Leaves</tissue>
    </source>
</reference>
<dbReference type="InterPro" id="IPR018490">
    <property type="entry name" value="cNMP-bd_dom_sf"/>
</dbReference>
<dbReference type="EMBL" id="RXIC02000026">
    <property type="protein sequence ID" value="KAB1204519.1"/>
    <property type="molecule type" value="Genomic_DNA"/>
</dbReference>
<keyword evidence="3 8" id="KW-0812">Transmembrane</keyword>
<proteinExistence type="predicted"/>
<feature type="transmembrane region" description="Helical" evidence="8">
    <location>
        <begin position="2746"/>
        <end position="2771"/>
    </location>
</feature>
<dbReference type="InterPro" id="IPR005821">
    <property type="entry name" value="Ion_trans_dom"/>
</dbReference>
<feature type="compositionally biased region" description="Low complexity" evidence="7">
    <location>
        <begin position="1960"/>
        <end position="1973"/>
    </location>
</feature>
<protein>
    <submittedName>
        <fullName evidence="10">Potassium channel KAT3</fullName>
    </submittedName>
</protein>
<dbReference type="PROSITE" id="PS50042">
    <property type="entry name" value="CNMP_BINDING_3"/>
    <property type="match status" value="2"/>
</dbReference>
<keyword evidence="11" id="KW-1185">Reference proteome</keyword>
<evidence type="ECO:0000313" key="10">
    <source>
        <dbReference type="EMBL" id="KAB1204519.1"/>
    </source>
</evidence>
<feature type="domain" description="Cyclic nucleotide-binding" evidence="9">
    <location>
        <begin position="2848"/>
        <end position="2910"/>
    </location>
</feature>
<dbReference type="FunFam" id="1.10.287.70:FF:000123">
    <property type="entry name" value="Potassium channel KAT3"/>
    <property type="match status" value="1"/>
</dbReference>
<feature type="compositionally biased region" description="Low complexity" evidence="7">
    <location>
        <begin position="2142"/>
        <end position="2151"/>
    </location>
</feature>
<dbReference type="InterPro" id="IPR057946">
    <property type="entry name" value="TPR_ZFYVE26"/>
</dbReference>
<evidence type="ECO:0000256" key="2">
    <source>
        <dbReference type="ARBA" id="ARBA00022448"/>
    </source>
</evidence>
<dbReference type="SUPFAM" id="SSF81324">
    <property type="entry name" value="Voltage-gated potassium channels"/>
    <property type="match status" value="1"/>
</dbReference>
<dbReference type="PANTHER" id="PTHR35478">
    <property type="entry name" value="ZINC FINGER FYVE DOMAIN PROTEIN"/>
    <property type="match status" value="1"/>
</dbReference>
<dbReference type="GO" id="GO:0016020">
    <property type="term" value="C:membrane"/>
    <property type="evidence" value="ECO:0007669"/>
    <property type="project" value="UniProtKB-SubCell"/>
</dbReference>
<dbReference type="CDD" id="cd00038">
    <property type="entry name" value="CAP_ED"/>
    <property type="match status" value="1"/>
</dbReference>
<comment type="caution">
    <text evidence="10">The sequence shown here is derived from an EMBL/GenBank/DDBJ whole genome shotgun (WGS) entry which is preliminary data.</text>
</comment>